<comment type="caution">
    <text evidence="1">The sequence shown here is derived from an EMBL/GenBank/DDBJ whole genome shotgun (WGS) entry which is preliminary data.</text>
</comment>
<evidence type="ECO:0000313" key="1">
    <source>
        <dbReference type="EMBL" id="RFC64191.1"/>
    </source>
</evidence>
<accession>A0A371X4N1</accession>
<gene>
    <name evidence="1" type="ORF">DYI37_07525</name>
</gene>
<dbReference type="Proteomes" id="UP000264310">
    <property type="component" value="Unassembled WGS sequence"/>
</dbReference>
<organism evidence="1 2">
    <name type="scientific">Fulvimarina endophytica</name>
    <dbReference type="NCBI Taxonomy" id="2293836"/>
    <lineage>
        <taxon>Bacteria</taxon>
        <taxon>Pseudomonadati</taxon>
        <taxon>Pseudomonadota</taxon>
        <taxon>Alphaproteobacteria</taxon>
        <taxon>Hyphomicrobiales</taxon>
        <taxon>Aurantimonadaceae</taxon>
        <taxon>Fulvimarina</taxon>
    </lineage>
</organism>
<name>A0A371X4N1_9HYPH</name>
<reference evidence="1 2" key="1">
    <citation type="submission" date="2018-08" db="EMBL/GenBank/DDBJ databases">
        <title>Fulvimarina sp. 85, whole genome shotgun sequence.</title>
        <authorList>
            <person name="Tuo L."/>
        </authorList>
    </citation>
    <scope>NUCLEOTIDE SEQUENCE [LARGE SCALE GENOMIC DNA]</scope>
    <source>
        <strain evidence="1 2">85</strain>
    </source>
</reference>
<proteinExistence type="predicted"/>
<sequence>MPPPPPRAGFDIRMGKDMGMRVDCGDQPMAECVEPLRPYIDRVLEMEPAAPPPPRRGAPR</sequence>
<dbReference type="EMBL" id="QURL01000003">
    <property type="protein sequence ID" value="RFC64191.1"/>
    <property type="molecule type" value="Genomic_DNA"/>
</dbReference>
<dbReference type="AlphaFoldDB" id="A0A371X4N1"/>
<keyword evidence="2" id="KW-1185">Reference proteome</keyword>
<evidence type="ECO:0000313" key="2">
    <source>
        <dbReference type="Proteomes" id="UP000264310"/>
    </source>
</evidence>
<protein>
    <submittedName>
        <fullName evidence="1">Uncharacterized protein</fullName>
    </submittedName>
</protein>